<dbReference type="AlphaFoldDB" id="A0A6C0AS09"/>
<protein>
    <submittedName>
        <fullName evidence="1">Uncharacterized protein</fullName>
    </submittedName>
</protein>
<reference evidence="1" key="1">
    <citation type="journal article" date="2020" name="Nature">
        <title>Giant virus diversity and host interactions through global metagenomics.</title>
        <authorList>
            <person name="Schulz F."/>
            <person name="Roux S."/>
            <person name="Paez-Espino D."/>
            <person name="Jungbluth S."/>
            <person name="Walsh D.A."/>
            <person name="Denef V.J."/>
            <person name="McMahon K.D."/>
            <person name="Konstantinidis K.T."/>
            <person name="Eloe-Fadrosh E.A."/>
            <person name="Kyrpides N.C."/>
            <person name="Woyke T."/>
        </authorList>
    </citation>
    <scope>NUCLEOTIDE SEQUENCE</scope>
    <source>
        <strain evidence="1">GVMAG-S-1101165-79</strain>
    </source>
</reference>
<dbReference type="EMBL" id="MN740762">
    <property type="protein sequence ID" value="QHS82081.1"/>
    <property type="molecule type" value="Genomic_DNA"/>
</dbReference>
<accession>A0A6C0AS09</accession>
<evidence type="ECO:0000313" key="1">
    <source>
        <dbReference type="EMBL" id="QHS82081.1"/>
    </source>
</evidence>
<sequence length="251" mass="29909">MLQEYNDVLQKLHDYMLDENNIKKSLMMKINLNNTIKEKSNKMLHANKEYDEKHEIFVPVEQDSLFWCYFIMKNGDIKYETIYNKNDLVAKQMKIDLVNVVRKNKDIVKMYKLDTITNIECNLANDNLLNSKTFLTLCAIENINVIYVSKKTYFDLMMNDTDIVYIIYERPSKSKYYNKYGYELGNKSSIENIRTTLYKVDKIDKPIRSLSYYKVEELLVICDKLVIETYHLNTGKTKSKKDLYEAIIQYF</sequence>
<organism evidence="1">
    <name type="scientific">viral metagenome</name>
    <dbReference type="NCBI Taxonomy" id="1070528"/>
    <lineage>
        <taxon>unclassified sequences</taxon>
        <taxon>metagenomes</taxon>
        <taxon>organismal metagenomes</taxon>
    </lineage>
</organism>
<proteinExistence type="predicted"/>
<name>A0A6C0AS09_9ZZZZ</name>